<name>A0AAU7DXK8_9MICO</name>
<protein>
    <submittedName>
        <fullName evidence="2">SAF domain-containing protein</fullName>
    </submittedName>
</protein>
<sequence length="227" mass="23639">MSIMIEADDVMLRSRASNQFVPRIKRPKLTDPRLIAGTVLVLGSIGLGTWVVDAARANEPVYVAATTLTAGTELSAADLVVGQARLGEHAGVYLDPSWDLARTHVLTQTIVAGEFIPHSALAPTDSKDHRVIAIPLHMAPPAQVMVGALVDLWLTAEADSATEIAPEPRLVAAHLTVSEVPSKDGVFSIGSVGQVHVVVAQEDVPAVLAAVQSPGVLALLPAPGAAK</sequence>
<dbReference type="Pfam" id="PF08666">
    <property type="entry name" value="SAF"/>
    <property type="match status" value="1"/>
</dbReference>
<dbReference type="InterPro" id="IPR013974">
    <property type="entry name" value="SAF"/>
</dbReference>
<dbReference type="AlphaFoldDB" id="A0AAU7DXK8"/>
<feature type="domain" description="SAF" evidence="1">
    <location>
        <begin position="59"/>
        <end position="122"/>
    </location>
</feature>
<dbReference type="SMART" id="SM00858">
    <property type="entry name" value="SAF"/>
    <property type="match status" value="1"/>
</dbReference>
<proteinExistence type="predicted"/>
<dbReference type="CDD" id="cd11614">
    <property type="entry name" value="SAF_CpaB_FlgA_like"/>
    <property type="match status" value="1"/>
</dbReference>
<reference evidence="2" key="1">
    <citation type="submission" date="2024-02" db="EMBL/GenBank/DDBJ databases">
        <title>Tomenella chthoni gen. nov. sp. nov., a member of the family Jonesiaceae isolated from bat guano.</title>
        <authorList>
            <person name="Miller S.L."/>
            <person name="King J."/>
            <person name="Sankaranarayanan K."/>
            <person name="Lawson P.A."/>
        </authorList>
    </citation>
    <scope>NUCLEOTIDE SEQUENCE</scope>
    <source>
        <strain evidence="2">BS-20</strain>
    </source>
</reference>
<gene>
    <name evidence="2" type="ORF">V5R04_02030</name>
</gene>
<evidence type="ECO:0000259" key="1">
    <source>
        <dbReference type="SMART" id="SM00858"/>
    </source>
</evidence>
<evidence type="ECO:0000313" key="2">
    <source>
        <dbReference type="EMBL" id="XBH22032.1"/>
    </source>
</evidence>
<organism evidence="2">
    <name type="scientific">Jonesiaceae bacterium BS-20</name>
    <dbReference type="NCBI Taxonomy" id="3120821"/>
    <lineage>
        <taxon>Bacteria</taxon>
        <taxon>Bacillati</taxon>
        <taxon>Actinomycetota</taxon>
        <taxon>Actinomycetes</taxon>
        <taxon>Micrococcales</taxon>
        <taxon>Jonesiaceae</taxon>
    </lineage>
</organism>
<dbReference type="EMBL" id="CP146203">
    <property type="protein sequence ID" value="XBH22032.1"/>
    <property type="molecule type" value="Genomic_DNA"/>
</dbReference>
<accession>A0AAU7DXK8</accession>